<evidence type="ECO:0000313" key="2">
    <source>
        <dbReference type="EMBL" id="KAK7007222.1"/>
    </source>
</evidence>
<accession>A0AAW0AEL7</accession>
<organism evidence="2 3">
    <name type="scientific">Favolaschia claudopus</name>
    <dbReference type="NCBI Taxonomy" id="2862362"/>
    <lineage>
        <taxon>Eukaryota</taxon>
        <taxon>Fungi</taxon>
        <taxon>Dikarya</taxon>
        <taxon>Basidiomycota</taxon>
        <taxon>Agaricomycotina</taxon>
        <taxon>Agaricomycetes</taxon>
        <taxon>Agaricomycetidae</taxon>
        <taxon>Agaricales</taxon>
        <taxon>Marasmiineae</taxon>
        <taxon>Mycenaceae</taxon>
        <taxon>Favolaschia</taxon>
    </lineage>
</organism>
<gene>
    <name evidence="2" type="ORF">R3P38DRAFT_2793079</name>
</gene>
<evidence type="ECO:0000313" key="3">
    <source>
        <dbReference type="Proteomes" id="UP001362999"/>
    </source>
</evidence>
<dbReference type="Proteomes" id="UP001362999">
    <property type="component" value="Unassembled WGS sequence"/>
</dbReference>
<dbReference type="EMBL" id="JAWWNJ010000072">
    <property type="protein sequence ID" value="KAK7007222.1"/>
    <property type="molecule type" value="Genomic_DNA"/>
</dbReference>
<keyword evidence="3" id="KW-1185">Reference proteome</keyword>
<dbReference type="AlphaFoldDB" id="A0AAW0AEL7"/>
<evidence type="ECO:0000256" key="1">
    <source>
        <dbReference type="SAM" id="MobiDB-lite"/>
    </source>
</evidence>
<comment type="caution">
    <text evidence="2">The sequence shown here is derived from an EMBL/GenBank/DDBJ whole genome shotgun (WGS) entry which is preliminary data.</text>
</comment>
<protein>
    <submittedName>
        <fullName evidence="2">Uncharacterized protein</fullName>
    </submittedName>
</protein>
<name>A0AAW0AEL7_9AGAR</name>
<proteinExistence type="predicted"/>
<sequence>MLDLAKTPLVGGSGHSSPHYAYTTYSRNKCCSYYPQPTWAESRAELPAAAADFCTLNWDFSSLLVNLMLGRLVLDRTGLACKVIRAANDVFFGIGVYTVIETFFLAGLSPFLTEAELFDCPSRVARFHAGYIARMINFSKTAGKQKFARASEGSDPAGRYKTRSKSAHYTRSGTPLYFFSDWESSDSKSRSSTSQSNGYDSEEDEEEASVFEYEANHGIGAVLKFPQPTAIANTISVIYHPAKNADMPQDWPDLCDAITKHLESKFS</sequence>
<feature type="region of interest" description="Disordered" evidence="1">
    <location>
        <begin position="182"/>
        <end position="208"/>
    </location>
</feature>
<reference evidence="2 3" key="1">
    <citation type="journal article" date="2024" name="J Genomics">
        <title>Draft genome sequencing and assembly of Favolaschia claudopus CIRM-BRFM 2984 isolated from oak limbs.</title>
        <authorList>
            <person name="Navarro D."/>
            <person name="Drula E."/>
            <person name="Chaduli D."/>
            <person name="Cazenave R."/>
            <person name="Ahrendt S."/>
            <person name="Wang J."/>
            <person name="Lipzen A."/>
            <person name="Daum C."/>
            <person name="Barry K."/>
            <person name="Grigoriev I.V."/>
            <person name="Favel A."/>
            <person name="Rosso M.N."/>
            <person name="Martin F."/>
        </authorList>
    </citation>
    <scope>NUCLEOTIDE SEQUENCE [LARGE SCALE GENOMIC DNA]</scope>
    <source>
        <strain evidence="2 3">CIRM-BRFM 2984</strain>
    </source>
</reference>